<evidence type="ECO:0000313" key="2">
    <source>
        <dbReference type="EMBL" id="RNI31920.1"/>
    </source>
</evidence>
<dbReference type="RefSeq" id="WP_123132056.1">
    <property type="nucleotide sequence ID" value="NZ_RJJE01000003.1"/>
</dbReference>
<dbReference type="AlphaFoldDB" id="A0A3M9N299"/>
<keyword evidence="3" id="KW-1185">Reference proteome</keyword>
<dbReference type="Proteomes" id="UP000271010">
    <property type="component" value="Unassembled WGS sequence"/>
</dbReference>
<feature type="compositionally biased region" description="Polar residues" evidence="1">
    <location>
        <begin position="103"/>
        <end position="112"/>
    </location>
</feature>
<feature type="compositionally biased region" description="Low complexity" evidence="1">
    <location>
        <begin position="126"/>
        <end position="137"/>
    </location>
</feature>
<evidence type="ECO:0000256" key="1">
    <source>
        <dbReference type="SAM" id="MobiDB-lite"/>
    </source>
</evidence>
<feature type="compositionally biased region" description="Basic and acidic residues" evidence="1">
    <location>
        <begin position="64"/>
        <end position="100"/>
    </location>
</feature>
<name>A0A3M9N299_9BACT</name>
<gene>
    <name evidence="2" type="ORF">EFA69_05260</name>
</gene>
<dbReference type="OrthoDB" id="892082at2"/>
<accession>A0A3M9N299</accession>
<feature type="compositionally biased region" description="Basic and acidic residues" evidence="1">
    <location>
        <begin position="210"/>
        <end position="221"/>
    </location>
</feature>
<organism evidence="2 3">
    <name type="scientific">Rufibacter immobilis</name>
    <dbReference type="NCBI Taxonomy" id="1348778"/>
    <lineage>
        <taxon>Bacteria</taxon>
        <taxon>Pseudomonadati</taxon>
        <taxon>Bacteroidota</taxon>
        <taxon>Cytophagia</taxon>
        <taxon>Cytophagales</taxon>
        <taxon>Hymenobacteraceae</taxon>
        <taxon>Rufibacter</taxon>
    </lineage>
</organism>
<feature type="compositionally biased region" description="Basic and acidic residues" evidence="1">
    <location>
        <begin position="1"/>
        <end position="57"/>
    </location>
</feature>
<protein>
    <submittedName>
        <fullName evidence="2">Uncharacterized protein</fullName>
    </submittedName>
</protein>
<sequence length="329" mass="37919">MNRNDRSQDYGRGRSHNQRADEDQYRGAYRQDNDRRNEYDRLNRQNFNDRDISRDYRSNQYRGSAEDRRRERDHELPRDYGRDPNRRGERFDNMGAHEDNNGLEGSTRNYGNMGSYGGAQGWGSSSNGYHGNNSDGSKWASGHGRDENRHVNRQVYGAYRDHNSFAPGEREQYDGSGRPGSRGADNTRGWQPSDRAGSRGGVRDIGTNDISRRGDDSRYEIYDDSQSHYNRGEYERGRQLGNLDSSGYDRRTRSEYSNQLDYNQAPRDHYNQQGEGTRSEDYGNTAGSLSWGYGGNFKAKDDRERRYDPMSGHVRTQGSQPPSGDDFSW</sequence>
<dbReference type="EMBL" id="RJJE01000003">
    <property type="protein sequence ID" value="RNI31920.1"/>
    <property type="molecule type" value="Genomic_DNA"/>
</dbReference>
<feature type="region of interest" description="Disordered" evidence="1">
    <location>
        <begin position="126"/>
        <end position="145"/>
    </location>
</feature>
<feature type="compositionally biased region" description="Basic and acidic residues" evidence="1">
    <location>
        <begin position="298"/>
        <end position="308"/>
    </location>
</feature>
<comment type="caution">
    <text evidence="2">The sequence shown here is derived from an EMBL/GenBank/DDBJ whole genome shotgun (WGS) entry which is preliminary data.</text>
</comment>
<evidence type="ECO:0000313" key="3">
    <source>
        <dbReference type="Proteomes" id="UP000271010"/>
    </source>
</evidence>
<feature type="region of interest" description="Disordered" evidence="1">
    <location>
        <begin position="1"/>
        <end position="112"/>
    </location>
</feature>
<reference evidence="2 3" key="1">
    <citation type="submission" date="2018-11" db="EMBL/GenBank/DDBJ databases">
        <title>Rufibacter latericius sp. nov., isolated from water in Baiyang Lake.</title>
        <authorList>
            <person name="Yang Y."/>
        </authorList>
    </citation>
    <scope>NUCLEOTIDE SEQUENCE [LARGE SCALE GENOMIC DNA]</scope>
    <source>
        <strain evidence="2 3">MCC P1</strain>
    </source>
</reference>
<proteinExistence type="predicted"/>
<feature type="compositionally biased region" description="Basic and acidic residues" evidence="1">
    <location>
        <begin position="159"/>
        <end position="173"/>
    </location>
</feature>
<feature type="region of interest" description="Disordered" evidence="1">
    <location>
        <begin position="159"/>
        <end position="329"/>
    </location>
</feature>